<dbReference type="Pfam" id="PF00499">
    <property type="entry name" value="Oxidored_q3"/>
    <property type="match status" value="1"/>
</dbReference>
<dbReference type="InterPro" id="IPR042106">
    <property type="entry name" value="Nuo/plastoQ_OxRdtase_6_NuoJ"/>
</dbReference>
<dbReference type="InterPro" id="IPR001457">
    <property type="entry name" value="NADH_UbQ/plastoQ_OxRdtase_su6"/>
</dbReference>
<keyword evidence="2" id="KW-0874">Quinone</keyword>
<feature type="transmembrane region" description="Helical" evidence="2">
    <location>
        <begin position="144"/>
        <end position="166"/>
    </location>
</feature>
<feature type="transmembrane region" description="Helical" evidence="2">
    <location>
        <begin position="36"/>
        <end position="53"/>
    </location>
</feature>
<name>A0ABV0KMZ9_9CYAN</name>
<accession>A0ABV0KMZ9</accession>
<keyword evidence="2" id="KW-0520">NAD</keyword>
<comment type="similarity">
    <text evidence="1 2">Belongs to the complex I subunit 6 family.</text>
</comment>
<feature type="transmembrane region" description="Helical" evidence="2">
    <location>
        <begin position="6"/>
        <end position="29"/>
    </location>
</feature>
<comment type="function">
    <text evidence="2">NDH-1 shuttles electrons from NADH, via FMN and iron-sulfur (Fe-S) centers, to quinones in the respiratory chain. Couples the redox reaction to proton translocation (for every two electrons transferred, four hydrogen ions are translocated across the cytoplasmic membrane), and thus conserves the redox energy in a proton gradient.</text>
</comment>
<dbReference type="GO" id="GO:0050136">
    <property type="term" value="F:NADH dehydrogenase (quinone) (non-electrogenic) activity"/>
    <property type="evidence" value="ECO:0007669"/>
    <property type="project" value="UniProtKB-EC"/>
</dbReference>
<dbReference type="NCBIfam" id="NF005163">
    <property type="entry name" value="PRK06638.1-3"/>
    <property type="match status" value="1"/>
</dbReference>
<protein>
    <recommendedName>
        <fullName evidence="2">NADH-quinone oxidoreductase subunit J</fullName>
        <ecNumber evidence="2">7.1.1.-</ecNumber>
    </recommendedName>
</protein>
<dbReference type="PANTHER" id="PTHR33269:SF17">
    <property type="entry name" value="NADH-UBIQUINONE OXIDOREDUCTASE CHAIN 6"/>
    <property type="match status" value="1"/>
</dbReference>
<comment type="caution">
    <text evidence="3">The sequence shown here is derived from an EMBL/GenBank/DDBJ whole genome shotgun (WGS) entry which is preliminary data.</text>
</comment>
<evidence type="ECO:0000256" key="2">
    <source>
        <dbReference type="RuleBase" id="RU004429"/>
    </source>
</evidence>
<dbReference type="Proteomes" id="UP001476950">
    <property type="component" value="Unassembled WGS sequence"/>
</dbReference>
<reference evidence="3 4" key="1">
    <citation type="submission" date="2022-04" db="EMBL/GenBank/DDBJ databases">
        <title>Positive selection, recombination, and allopatry shape intraspecific diversity of widespread and dominant cyanobacteria.</title>
        <authorList>
            <person name="Wei J."/>
            <person name="Shu W."/>
            <person name="Hu C."/>
        </authorList>
    </citation>
    <scope>NUCLEOTIDE SEQUENCE [LARGE SCALE GENOMIC DNA]</scope>
    <source>
        <strain evidence="3 4">AS-A4</strain>
    </source>
</reference>
<keyword evidence="4" id="KW-1185">Reference proteome</keyword>
<proteinExistence type="inferred from homology"/>
<organism evidence="3 4">
    <name type="scientific">Stenomitos frigidus AS-A4</name>
    <dbReference type="NCBI Taxonomy" id="2933935"/>
    <lineage>
        <taxon>Bacteria</taxon>
        <taxon>Bacillati</taxon>
        <taxon>Cyanobacteriota</taxon>
        <taxon>Cyanophyceae</taxon>
        <taxon>Leptolyngbyales</taxon>
        <taxon>Leptolyngbyaceae</taxon>
        <taxon>Stenomitos</taxon>
    </lineage>
</organism>
<feature type="transmembrane region" description="Helical" evidence="2">
    <location>
        <begin position="94"/>
        <end position="116"/>
    </location>
</feature>
<dbReference type="PANTHER" id="PTHR33269">
    <property type="entry name" value="NADH-UBIQUINONE OXIDOREDUCTASE CHAIN 6"/>
    <property type="match status" value="1"/>
</dbReference>
<keyword evidence="2" id="KW-1133">Transmembrane helix</keyword>
<evidence type="ECO:0000313" key="4">
    <source>
        <dbReference type="Proteomes" id="UP001476950"/>
    </source>
</evidence>
<keyword evidence="2" id="KW-1003">Cell membrane</keyword>
<comment type="catalytic activity">
    <reaction evidence="2">
        <text>a plastoquinone + NADH + (n+1) H(+)(in) = a plastoquinol + NAD(+) + n H(+)(out)</text>
        <dbReference type="Rhea" id="RHEA:42608"/>
        <dbReference type="Rhea" id="RHEA-COMP:9561"/>
        <dbReference type="Rhea" id="RHEA-COMP:9562"/>
        <dbReference type="ChEBI" id="CHEBI:15378"/>
        <dbReference type="ChEBI" id="CHEBI:17757"/>
        <dbReference type="ChEBI" id="CHEBI:57540"/>
        <dbReference type="ChEBI" id="CHEBI:57945"/>
        <dbReference type="ChEBI" id="CHEBI:62192"/>
    </reaction>
</comment>
<keyword evidence="3" id="KW-0560">Oxidoreductase</keyword>
<keyword evidence="2" id="KW-0472">Membrane</keyword>
<dbReference type="EC" id="7.1.1.-" evidence="2"/>
<feature type="transmembrane region" description="Helical" evidence="2">
    <location>
        <begin position="59"/>
        <end position="82"/>
    </location>
</feature>
<evidence type="ECO:0000313" key="3">
    <source>
        <dbReference type="EMBL" id="MEP1060621.1"/>
    </source>
</evidence>
<sequence length="214" mass="22627">MNLAEGVQIVSFGLLSLMAIGSALGVVLLANIVYSAFLLGGVFISIAGLYLLLNADFVATAQVLIYVGAVNVLILFAIMLVNKRQAFVTVQRAWIRRVSTAVVCSGLFSLLAVMVASTPWSFSTGAAAGNGAIVKIGKHFFTDFLLPFELASVLLLMALIGAVVLARRELLSDDMVAPLQQPALTLPERPRELVAVGTTPPEATIARLPSDQNS</sequence>
<keyword evidence="2" id="KW-0812">Transmembrane</keyword>
<comment type="subcellular location">
    <subcellularLocation>
        <location evidence="2">Cell membrane</location>
        <topology evidence="2">Multi-pass membrane protein</topology>
    </subcellularLocation>
</comment>
<comment type="catalytic activity">
    <reaction evidence="2">
        <text>a plastoquinone + NADPH + (n+1) H(+)(in) = a plastoquinol + NADP(+) + n H(+)(out)</text>
        <dbReference type="Rhea" id="RHEA:42612"/>
        <dbReference type="Rhea" id="RHEA-COMP:9561"/>
        <dbReference type="Rhea" id="RHEA-COMP:9562"/>
        <dbReference type="ChEBI" id="CHEBI:15378"/>
        <dbReference type="ChEBI" id="CHEBI:17757"/>
        <dbReference type="ChEBI" id="CHEBI:57783"/>
        <dbReference type="ChEBI" id="CHEBI:58349"/>
        <dbReference type="ChEBI" id="CHEBI:62192"/>
    </reaction>
</comment>
<evidence type="ECO:0000256" key="1">
    <source>
        <dbReference type="ARBA" id="ARBA00005698"/>
    </source>
</evidence>
<dbReference type="Gene3D" id="1.20.120.1200">
    <property type="entry name" value="NADH-ubiquinone/plastoquinone oxidoreductase chain 6, subunit NuoJ"/>
    <property type="match status" value="1"/>
</dbReference>
<gene>
    <name evidence="3" type="ORF">NDI38_19495</name>
</gene>
<dbReference type="RefSeq" id="WP_190448616.1">
    <property type="nucleotide sequence ID" value="NZ_JAMPLM010000020.1"/>
</dbReference>
<dbReference type="EMBL" id="JAMPLM010000020">
    <property type="protein sequence ID" value="MEP1060621.1"/>
    <property type="molecule type" value="Genomic_DNA"/>
</dbReference>